<evidence type="ECO:0000313" key="2">
    <source>
        <dbReference type="Proteomes" id="UP001642360"/>
    </source>
</evidence>
<comment type="caution">
    <text evidence="1">The sequence shown here is derived from an EMBL/GenBank/DDBJ whole genome shotgun (WGS) entry which is preliminary data.</text>
</comment>
<dbReference type="SUPFAM" id="SSF50978">
    <property type="entry name" value="WD40 repeat-like"/>
    <property type="match status" value="1"/>
</dbReference>
<protein>
    <recommendedName>
        <fullName evidence="3">Transducin family protein / WD-40 repeat family protein</fullName>
    </recommendedName>
</protein>
<sequence>MIYILSLDWSSGIETLKCVDRVDLTLSGSFADMILTSNASAAERNDTISLFVLTNPGQLHFYDNACLSDLKSGPEKKHHVHAVEYPVVIPTVEPNMTVGKLRLVSTEESFSRALTETVSAAKLQDAMTTRSTKWPLTGGIPSQLSFGEENRIERIYIAGYQDGSVRVWDATFPVLSFMFVLGHEVEGIEIAGASSSISALDFSSTTLSLAIGNEGGLVRIHSLSGSFGGMNFQFVTEAKREVHKVPLEHRLQCIAAFSILKSPVRTLQYLNNGVRLAVGFECGQVAVLDISTLSVLFLTDSVSASSSAVISVALKTYPKTSSDNLNHHEKEMLNESSREVAFILTRDAHIIVMDGITGNMISSQPMHPRKESTAVSMYILESNVSNTKAFEKQSPISSQDVEAKSELVQTNSQYQSDSTEVEYDTSSEAKCLGQRYTDSLILLCCEDALCLYSSNFVIQNISRRTAELQSGAENFASMADELVKTMQNRKWWHI</sequence>
<dbReference type="PANTHER" id="PTHR10241:SF38">
    <property type="entry name" value="TRANSDUCIN FAMILY PROTEIN _ WD-40 REPEAT FAMILY PROTEIN"/>
    <property type="match status" value="1"/>
</dbReference>
<name>A0ABC8TX44_9AQUA</name>
<reference evidence="1 2" key="1">
    <citation type="submission" date="2024-02" db="EMBL/GenBank/DDBJ databases">
        <authorList>
            <person name="Vignale AGUSTIN F."/>
            <person name="Sosa J E."/>
            <person name="Modenutti C."/>
        </authorList>
    </citation>
    <scope>NUCLEOTIDE SEQUENCE [LARGE SCALE GENOMIC DNA]</scope>
</reference>
<organism evidence="1 2">
    <name type="scientific">Ilex paraguariensis</name>
    <name type="common">yerba mate</name>
    <dbReference type="NCBI Taxonomy" id="185542"/>
    <lineage>
        <taxon>Eukaryota</taxon>
        <taxon>Viridiplantae</taxon>
        <taxon>Streptophyta</taxon>
        <taxon>Embryophyta</taxon>
        <taxon>Tracheophyta</taxon>
        <taxon>Spermatophyta</taxon>
        <taxon>Magnoliopsida</taxon>
        <taxon>eudicotyledons</taxon>
        <taxon>Gunneridae</taxon>
        <taxon>Pentapetalae</taxon>
        <taxon>asterids</taxon>
        <taxon>campanulids</taxon>
        <taxon>Aquifoliales</taxon>
        <taxon>Aquifoliaceae</taxon>
        <taxon>Ilex</taxon>
    </lineage>
</organism>
<gene>
    <name evidence="1" type="ORF">ILEXP_LOCUS41755</name>
</gene>
<dbReference type="AlphaFoldDB" id="A0ABC8TX44"/>
<dbReference type="Gene3D" id="2.130.10.10">
    <property type="entry name" value="YVTN repeat-like/Quinoprotein amine dehydrogenase"/>
    <property type="match status" value="1"/>
</dbReference>
<dbReference type="EMBL" id="CAUOFW020005924">
    <property type="protein sequence ID" value="CAK9172123.1"/>
    <property type="molecule type" value="Genomic_DNA"/>
</dbReference>
<proteinExistence type="predicted"/>
<dbReference type="PANTHER" id="PTHR10241">
    <property type="entry name" value="LETHAL 2 GIANT LARVAE PROTEIN"/>
    <property type="match status" value="1"/>
</dbReference>
<dbReference type="InterPro" id="IPR036322">
    <property type="entry name" value="WD40_repeat_dom_sf"/>
</dbReference>
<keyword evidence="2" id="KW-1185">Reference proteome</keyword>
<evidence type="ECO:0000313" key="1">
    <source>
        <dbReference type="EMBL" id="CAK9172123.1"/>
    </source>
</evidence>
<accession>A0ABC8TX44</accession>
<dbReference type="Proteomes" id="UP001642360">
    <property type="component" value="Unassembled WGS sequence"/>
</dbReference>
<evidence type="ECO:0008006" key="3">
    <source>
        <dbReference type="Google" id="ProtNLM"/>
    </source>
</evidence>
<dbReference type="InterPro" id="IPR015943">
    <property type="entry name" value="WD40/YVTN_repeat-like_dom_sf"/>
</dbReference>